<evidence type="ECO:0000313" key="2">
    <source>
        <dbReference type="Proteomes" id="UP000007266"/>
    </source>
</evidence>
<protein>
    <submittedName>
        <fullName evidence="1">Putative RNA-directed DNA polymerase from transposon BS-like Protein</fullName>
    </submittedName>
</protein>
<dbReference type="EMBL" id="KQ972067">
    <property type="protein sequence ID" value="KYB24657.1"/>
    <property type="molecule type" value="Genomic_DNA"/>
</dbReference>
<keyword evidence="1" id="KW-0808">Transferase</keyword>
<keyword evidence="1" id="KW-0548">Nucleotidyltransferase</keyword>
<dbReference type="Proteomes" id="UP000007266">
    <property type="component" value="Unassembled WGS sequence"/>
</dbReference>
<dbReference type="STRING" id="7070.A0A139W9R5"/>
<dbReference type="AlphaFoldDB" id="A0A139W9R5"/>
<dbReference type="InParanoid" id="A0A139W9R5"/>
<reference evidence="1 2" key="2">
    <citation type="journal article" date="2010" name="Nucleic Acids Res.">
        <title>BeetleBase in 2010: revisions to provide comprehensive genomic information for Tribolium castaneum.</title>
        <authorList>
            <person name="Kim H.S."/>
            <person name="Murphy T."/>
            <person name="Xia J."/>
            <person name="Caragea D."/>
            <person name="Park Y."/>
            <person name="Beeman R.W."/>
            <person name="Lorenzen M.D."/>
            <person name="Butcher S."/>
            <person name="Manak J.R."/>
            <person name="Brown S.J."/>
        </authorList>
    </citation>
    <scope>NUCLEOTIDE SEQUENCE [LARGE SCALE GENOMIC DNA]</scope>
    <source>
        <strain evidence="1 2">Georgia GA2</strain>
    </source>
</reference>
<accession>A0A139W9R5</accession>
<organism evidence="1 2">
    <name type="scientific">Tribolium castaneum</name>
    <name type="common">Red flour beetle</name>
    <dbReference type="NCBI Taxonomy" id="7070"/>
    <lineage>
        <taxon>Eukaryota</taxon>
        <taxon>Metazoa</taxon>
        <taxon>Ecdysozoa</taxon>
        <taxon>Arthropoda</taxon>
        <taxon>Hexapoda</taxon>
        <taxon>Insecta</taxon>
        <taxon>Pterygota</taxon>
        <taxon>Neoptera</taxon>
        <taxon>Endopterygota</taxon>
        <taxon>Coleoptera</taxon>
        <taxon>Polyphaga</taxon>
        <taxon>Cucujiformia</taxon>
        <taxon>Tenebrionidae</taxon>
        <taxon>Tenebrionidae incertae sedis</taxon>
        <taxon>Tribolium</taxon>
    </lineage>
</organism>
<dbReference type="PANTHER" id="PTHR19446">
    <property type="entry name" value="REVERSE TRANSCRIPTASES"/>
    <property type="match status" value="1"/>
</dbReference>
<gene>
    <name evidence="1" type="primary">AUGUSTUS-3.0.2_31087</name>
    <name evidence="1" type="ORF">TcasGA2_TC031087</name>
</gene>
<keyword evidence="1" id="KW-0695">RNA-directed DNA polymerase</keyword>
<proteinExistence type="predicted"/>
<sequence length="190" mass="21528">MKGTTSILAIYTEEIQQLTDALSKKKAPGQDRISNRMINAILKLRSFPKRWKTSQIIMLPKPGKPRTDPNSYRPISLLSALSKTTEKIIYRLIYEHIIKNSTIQDEQFGFRKKHNATHQVSRLTENIKRLVSKRVSPELPESHLVRLTAGLVTPQLAAASGTVVPQSMSEFVKAMVQVEDNLKHLRSNQS</sequence>
<evidence type="ECO:0000313" key="1">
    <source>
        <dbReference type="EMBL" id="KYB24657.1"/>
    </source>
</evidence>
<reference evidence="1 2" key="1">
    <citation type="journal article" date="2008" name="Nature">
        <title>The genome of the model beetle and pest Tribolium castaneum.</title>
        <authorList>
            <consortium name="Tribolium Genome Sequencing Consortium"/>
            <person name="Richards S."/>
            <person name="Gibbs R.A."/>
            <person name="Weinstock G.M."/>
            <person name="Brown S.J."/>
            <person name="Denell R."/>
            <person name="Beeman R.W."/>
            <person name="Gibbs R."/>
            <person name="Beeman R.W."/>
            <person name="Brown S.J."/>
            <person name="Bucher G."/>
            <person name="Friedrich M."/>
            <person name="Grimmelikhuijzen C.J."/>
            <person name="Klingler M."/>
            <person name="Lorenzen M."/>
            <person name="Richards S."/>
            <person name="Roth S."/>
            <person name="Schroder R."/>
            <person name="Tautz D."/>
            <person name="Zdobnov E.M."/>
            <person name="Muzny D."/>
            <person name="Gibbs R.A."/>
            <person name="Weinstock G.M."/>
            <person name="Attaway T."/>
            <person name="Bell S."/>
            <person name="Buhay C.J."/>
            <person name="Chandrabose M.N."/>
            <person name="Chavez D."/>
            <person name="Clerk-Blankenburg K.P."/>
            <person name="Cree A."/>
            <person name="Dao M."/>
            <person name="Davis C."/>
            <person name="Chacko J."/>
            <person name="Dinh H."/>
            <person name="Dugan-Rocha S."/>
            <person name="Fowler G."/>
            <person name="Garner T.T."/>
            <person name="Garnes J."/>
            <person name="Gnirke A."/>
            <person name="Hawes A."/>
            <person name="Hernandez J."/>
            <person name="Hines S."/>
            <person name="Holder M."/>
            <person name="Hume J."/>
            <person name="Jhangiani S.N."/>
            <person name="Joshi V."/>
            <person name="Khan Z.M."/>
            <person name="Jackson L."/>
            <person name="Kovar C."/>
            <person name="Kowis A."/>
            <person name="Lee S."/>
            <person name="Lewis L.R."/>
            <person name="Margolis J."/>
            <person name="Morgan M."/>
            <person name="Nazareth L.V."/>
            <person name="Nguyen N."/>
            <person name="Okwuonu G."/>
            <person name="Parker D."/>
            <person name="Richards S."/>
            <person name="Ruiz S.J."/>
            <person name="Santibanez J."/>
            <person name="Savard J."/>
            <person name="Scherer S.E."/>
            <person name="Schneider B."/>
            <person name="Sodergren E."/>
            <person name="Tautz D."/>
            <person name="Vattahil S."/>
            <person name="Villasana D."/>
            <person name="White C.S."/>
            <person name="Wright R."/>
            <person name="Park Y."/>
            <person name="Beeman R.W."/>
            <person name="Lord J."/>
            <person name="Oppert B."/>
            <person name="Lorenzen M."/>
            <person name="Brown S."/>
            <person name="Wang L."/>
            <person name="Savard J."/>
            <person name="Tautz D."/>
            <person name="Richards S."/>
            <person name="Weinstock G."/>
            <person name="Gibbs R.A."/>
            <person name="Liu Y."/>
            <person name="Worley K."/>
            <person name="Weinstock G."/>
            <person name="Elsik C.G."/>
            <person name="Reese J.T."/>
            <person name="Elhaik E."/>
            <person name="Landan G."/>
            <person name="Graur D."/>
            <person name="Arensburger P."/>
            <person name="Atkinson P."/>
            <person name="Beeman R.W."/>
            <person name="Beidler J."/>
            <person name="Brown S.J."/>
            <person name="Demuth J.P."/>
            <person name="Drury D.W."/>
            <person name="Du Y.Z."/>
            <person name="Fujiwara H."/>
            <person name="Lorenzen M."/>
            <person name="Maselli V."/>
            <person name="Osanai M."/>
            <person name="Park Y."/>
            <person name="Robertson H.M."/>
            <person name="Tu Z."/>
            <person name="Wang J.J."/>
            <person name="Wang S."/>
            <person name="Richards S."/>
            <person name="Song H."/>
            <person name="Zhang L."/>
            <person name="Sodergren E."/>
            <person name="Werner D."/>
            <person name="Stanke M."/>
            <person name="Morgenstern B."/>
            <person name="Solovyev V."/>
            <person name="Kosarev P."/>
            <person name="Brown G."/>
            <person name="Chen H.C."/>
            <person name="Ermolaeva O."/>
            <person name="Hlavina W."/>
            <person name="Kapustin Y."/>
            <person name="Kiryutin B."/>
            <person name="Kitts P."/>
            <person name="Maglott D."/>
            <person name="Pruitt K."/>
            <person name="Sapojnikov V."/>
            <person name="Souvorov A."/>
            <person name="Mackey A.J."/>
            <person name="Waterhouse R.M."/>
            <person name="Wyder S."/>
            <person name="Zdobnov E.M."/>
            <person name="Zdobnov E.M."/>
            <person name="Wyder S."/>
            <person name="Kriventseva E.V."/>
            <person name="Kadowaki T."/>
            <person name="Bork P."/>
            <person name="Aranda M."/>
            <person name="Bao R."/>
            <person name="Beermann A."/>
            <person name="Berns N."/>
            <person name="Bolognesi R."/>
            <person name="Bonneton F."/>
            <person name="Bopp D."/>
            <person name="Brown S.J."/>
            <person name="Bucher G."/>
            <person name="Butts T."/>
            <person name="Chaumot A."/>
            <person name="Denell R.E."/>
            <person name="Ferrier D.E."/>
            <person name="Friedrich M."/>
            <person name="Gordon C.M."/>
            <person name="Jindra M."/>
            <person name="Klingler M."/>
            <person name="Lan Q."/>
            <person name="Lattorff H.M."/>
            <person name="Laudet V."/>
            <person name="von Levetsow C."/>
            <person name="Liu Z."/>
            <person name="Lutz R."/>
            <person name="Lynch J.A."/>
            <person name="da Fonseca R.N."/>
            <person name="Posnien N."/>
            <person name="Reuter R."/>
            <person name="Roth S."/>
            <person name="Savard J."/>
            <person name="Schinko J.B."/>
            <person name="Schmitt C."/>
            <person name="Schoppmeier M."/>
            <person name="Schroder R."/>
            <person name="Shippy T.D."/>
            <person name="Simonnet F."/>
            <person name="Marques-Souza H."/>
            <person name="Tautz D."/>
            <person name="Tomoyasu Y."/>
            <person name="Trauner J."/>
            <person name="Van der Zee M."/>
            <person name="Vervoort M."/>
            <person name="Wittkopp N."/>
            <person name="Wimmer E.A."/>
            <person name="Yang X."/>
            <person name="Jones A.K."/>
            <person name="Sattelle D.B."/>
            <person name="Ebert P.R."/>
            <person name="Nelson D."/>
            <person name="Scott J.G."/>
            <person name="Beeman R.W."/>
            <person name="Muthukrishnan S."/>
            <person name="Kramer K.J."/>
            <person name="Arakane Y."/>
            <person name="Beeman R.W."/>
            <person name="Zhu Q."/>
            <person name="Hogenkamp D."/>
            <person name="Dixit R."/>
            <person name="Oppert B."/>
            <person name="Jiang H."/>
            <person name="Zou Z."/>
            <person name="Marshall J."/>
            <person name="Elpidina E."/>
            <person name="Vinokurov K."/>
            <person name="Oppert C."/>
            <person name="Zou Z."/>
            <person name="Evans J."/>
            <person name="Lu Z."/>
            <person name="Zhao P."/>
            <person name="Sumathipala N."/>
            <person name="Altincicek B."/>
            <person name="Vilcinskas A."/>
            <person name="Williams M."/>
            <person name="Hultmark D."/>
            <person name="Hetru C."/>
            <person name="Jiang H."/>
            <person name="Grimmelikhuijzen C.J."/>
            <person name="Hauser F."/>
            <person name="Cazzamali G."/>
            <person name="Williamson M."/>
            <person name="Park Y."/>
            <person name="Li B."/>
            <person name="Tanaka Y."/>
            <person name="Predel R."/>
            <person name="Neupert S."/>
            <person name="Schachtner J."/>
            <person name="Verleyen P."/>
            <person name="Raible F."/>
            <person name="Bork P."/>
            <person name="Friedrich M."/>
            <person name="Walden K.K."/>
            <person name="Robertson H.M."/>
            <person name="Angeli S."/>
            <person name="Foret S."/>
            <person name="Bucher G."/>
            <person name="Schuetz S."/>
            <person name="Maleszka R."/>
            <person name="Wimmer E.A."/>
            <person name="Beeman R.W."/>
            <person name="Lorenzen M."/>
            <person name="Tomoyasu Y."/>
            <person name="Miller S.C."/>
            <person name="Grossmann D."/>
            <person name="Bucher G."/>
        </authorList>
    </citation>
    <scope>NUCLEOTIDE SEQUENCE [LARGE SCALE GENOMIC DNA]</scope>
    <source>
        <strain evidence="1 2">Georgia GA2</strain>
    </source>
</reference>
<dbReference type="GO" id="GO:0003964">
    <property type="term" value="F:RNA-directed DNA polymerase activity"/>
    <property type="evidence" value="ECO:0007669"/>
    <property type="project" value="UniProtKB-KW"/>
</dbReference>
<name>A0A139W9R5_TRICA</name>
<keyword evidence="2" id="KW-1185">Reference proteome</keyword>
<dbReference type="OMA" id="KHNATHQ"/>